<feature type="transmembrane region" description="Helical" evidence="1">
    <location>
        <begin position="57"/>
        <end position="76"/>
    </location>
</feature>
<dbReference type="CDD" id="cd01949">
    <property type="entry name" value="GGDEF"/>
    <property type="match status" value="1"/>
</dbReference>
<reference evidence="3 4" key="1">
    <citation type="submission" date="2016-11" db="EMBL/GenBank/DDBJ databases">
        <authorList>
            <person name="Jaros S."/>
            <person name="Januszkiewicz K."/>
            <person name="Wedrychowicz H."/>
        </authorList>
    </citation>
    <scope>NUCLEOTIDE SEQUENCE [LARGE SCALE GENOMIC DNA]</scope>
    <source>
        <strain evidence="3 4">YL228</strain>
    </source>
</reference>
<accession>A0A1K1PSC0</accession>
<dbReference type="SUPFAM" id="SSF55073">
    <property type="entry name" value="Nucleotide cyclase"/>
    <property type="match status" value="1"/>
</dbReference>
<dbReference type="AlphaFoldDB" id="A0A1K1PSC0"/>
<dbReference type="PROSITE" id="PS50887">
    <property type="entry name" value="GGDEF"/>
    <property type="match status" value="1"/>
</dbReference>
<feature type="transmembrane region" description="Helical" evidence="1">
    <location>
        <begin position="108"/>
        <end position="123"/>
    </location>
</feature>
<protein>
    <submittedName>
        <fullName evidence="3">Diguanylate cyclase (GGDEF) domain-containing protein</fullName>
    </submittedName>
</protein>
<dbReference type="InterPro" id="IPR029787">
    <property type="entry name" value="Nucleotide_cyclase"/>
</dbReference>
<sequence>MNSQNDTYFLREFVASHKQIFDKSNEKFIYSFSNIACLCAHIAYLIMFYILQVKELVIFNIFSVLFYFTLFVVIRLGKGGAALLYLADIEVIAHAAFATHFLGWQPDFAMFFILIIPATFLTYTQKIYIPFIISAVSMGLFLYYKITMDYNADVKYVFEDNDVIKAIQITNAVIGVFVMMVAGVSNIFIREYKEFQLVDQREEFKEQASKDPLTHLFNRRAMNENIRAIRRDCPPRSQYVIGIGDIDNFKRINDTYGHDVGDKVLVYVSNQFINFIPDGGYAARWGGEEFLFVIPNASIEKGVAFTDQIHKMLRSHVFEIDDVEFGVTMTFGVSKGIPVDKIDNVITTADKRLYKGKNNGKNHTEYTD</sequence>
<dbReference type="PANTHER" id="PTHR45138">
    <property type="entry name" value="REGULATORY COMPONENTS OF SENSORY TRANSDUCTION SYSTEM"/>
    <property type="match status" value="1"/>
</dbReference>
<dbReference type="PANTHER" id="PTHR45138:SF9">
    <property type="entry name" value="DIGUANYLATE CYCLASE DGCM-RELATED"/>
    <property type="match status" value="1"/>
</dbReference>
<dbReference type="InterPro" id="IPR043128">
    <property type="entry name" value="Rev_trsase/Diguanyl_cyclase"/>
</dbReference>
<evidence type="ECO:0000256" key="1">
    <source>
        <dbReference type="SAM" id="Phobius"/>
    </source>
</evidence>
<keyword evidence="1" id="KW-0812">Transmembrane</keyword>
<dbReference type="GO" id="GO:0005886">
    <property type="term" value="C:plasma membrane"/>
    <property type="evidence" value="ECO:0007669"/>
    <property type="project" value="TreeGrafter"/>
</dbReference>
<feature type="domain" description="GGDEF" evidence="2">
    <location>
        <begin position="237"/>
        <end position="368"/>
    </location>
</feature>
<evidence type="ECO:0000313" key="3">
    <source>
        <dbReference type="EMBL" id="SFW50363.1"/>
    </source>
</evidence>
<dbReference type="GO" id="GO:0052621">
    <property type="term" value="F:diguanylate cyclase activity"/>
    <property type="evidence" value="ECO:0007669"/>
    <property type="project" value="TreeGrafter"/>
</dbReference>
<keyword evidence="1" id="KW-0472">Membrane</keyword>
<name>A0A1K1PSC0_RUMFL</name>
<dbReference type="InterPro" id="IPR000160">
    <property type="entry name" value="GGDEF_dom"/>
</dbReference>
<evidence type="ECO:0000259" key="2">
    <source>
        <dbReference type="PROSITE" id="PS50887"/>
    </source>
</evidence>
<proteinExistence type="predicted"/>
<keyword evidence="1" id="KW-1133">Transmembrane helix</keyword>
<dbReference type="SMART" id="SM00267">
    <property type="entry name" value="GGDEF"/>
    <property type="match status" value="1"/>
</dbReference>
<feature type="transmembrane region" description="Helical" evidence="1">
    <location>
        <begin position="128"/>
        <end position="146"/>
    </location>
</feature>
<organism evidence="3 4">
    <name type="scientific">Ruminococcus flavefaciens</name>
    <dbReference type="NCBI Taxonomy" id="1265"/>
    <lineage>
        <taxon>Bacteria</taxon>
        <taxon>Bacillati</taxon>
        <taxon>Bacillota</taxon>
        <taxon>Clostridia</taxon>
        <taxon>Eubacteriales</taxon>
        <taxon>Oscillospiraceae</taxon>
        <taxon>Ruminococcus</taxon>
    </lineage>
</organism>
<dbReference type="NCBIfam" id="TIGR00254">
    <property type="entry name" value="GGDEF"/>
    <property type="match status" value="1"/>
</dbReference>
<dbReference type="InterPro" id="IPR050469">
    <property type="entry name" value="Diguanylate_Cyclase"/>
</dbReference>
<dbReference type="Proteomes" id="UP000183461">
    <property type="component" value="Unassembled WGS sequence"/>
</dbReference>
<dbReference type="EMBL" id="FPIP01000010">
    <property type="protein sequence ID" value="SFW50363.1"/>
    <property type="molecule type" value="Genomic_DNA"/>
</dbReference>
<dbReference type="GO" id="GO:1902201">
    <property type="term" value="P:negative regulation of bacterial-type flagellum-dependent cell motility"/>
    <property type="evidence" value="ECO:0007669"/>
    <property type="project" value="TreeGrafter"/>
</dbReference>
<dbReference type="Pfam" id="PF00990">
    <property type="entry name" value="GGDEF"/>
    <property type="match status" value="1"/>
</dbReference>
<dbReference type="Gene3D" id="3.30.70.270">
    <property type="match status" value="1"/>
</dbReference>
<gene>
    <name evidence="3" type="ORF">SAMN02910280_0093</name>
</gene>
<evidence type="ECO:0000313" key="4">
    <source>
        <dbReference type="Proteomes" id="UP000183461"/>
    </source>
</evidence>
<dbReference type="GO" id="GO:0043709">
    <property type="term" value="P:cell adhesion involved in single-species biofilm formation"/>
    <property type="evidence" value="ECO:0007669"/>
    <property type="project" value="TreeGrafter"/>
</dbReference>
<feature type="transmembrane region" description="Helical" evidence="1">
    <location>
        <begin position="166"/>
        <end position="189"/>
    </location>
</feature>
<feature type="transmembrane region" description="Helical" evidence="1">
    <location>
        <begin position="28"/>
        <end position="51"/>
    </location>
</feature>